<dbReference type="Pfam" id="PF13976">
    <property type="entry name" value="gag_pre-integrs"/>
    <property type="match status" value="1"/>
</dbReference>
<evidence type="ECO:0000313" key="3">
    <source>
        <dbReference type="EnsemblPlants" id="cds.evm.model.05.1081"/>
    </source>
</evidence>
<reference evidence="3" key="2">
    <citation type="submission" date="2021-03" db="UniProtKB">
        <authorList>
            <consortium name="EnsemblPlants"/>
        </authorList>
    </citation>
    <scope>IDENTIFICATION</scope>
</reference>
<feature type="domain" description="Retrovirus-related Pol polyprotein from transposon TNT 1-94-like beta-barrel" evidence="2">
    <location>
        <begin position="319"/>
        <end position="397"/>
    </location>
</feature>
<dbReference type="InterPro" id="IPR025724">
    <property type="entry name" value="GAG-pre-integrase_dom"/>
</dbReference>
<keyword evidence="4" id="KW-1185">Reference proteome</keyword>
<dbReference type="Pfam" id="PF22936">
    <property type="entry name" value="Pol_BBD"/>
    <property type="match status" value="1"/>
</dbReference>
<dbReference type="Gramene" id="evm.model.05.1081">
    <property type="protein sequence ID" value="cds.evm.model.05.1081"/>
    <property type="gene ID" value="evm.TU.05.1081"/>
</dbReference>
<dbReference type="PANTHER" id="PTHR47481">
    <property type="match status" value="1"/>
</dbReference>
<dbReference type="EnsemblPlants" id="evm.model.05.1081">
    <property type="protein sequence ID" value="cds.evm.model.05.1081"/>
    <property type="gene ID" value="evm.TU.05.1081"/>
</dbReference>
<proteinExistence type="predicted"/>
<evidence type="ECO:0000259" key="1">
    <source>
        <dbReference type="Pfam" id="PF13976"/>
    </source>
</evidence>
<dbReference type="PANTHER" id="PTHR47481:SF31">
    <property type="entry name" value="OS01G0873500 PROTEIN"/>
    <property type="match status" value="1"/>
</dbReference>
<dbReference type="Proteomes" id="UP000596661">
    <property type="component" value="Chromosome 5"/>
</dbReference>
<reference evidence="3" key="1">
    <citation type="submission" date="2018-11" db="EMBL/GenBank/DDBJ databases">
        <authorList>
            <person name="Grassa J C."/>
        </authorList>
    </citation>
    <scope>NUCLEOTIDE SEQUENCE [LARGE SCALE GENOMIC DNA]</scope>
</reference>
<accession>A0A803PJW7</accession>
<name>A0A803PJW7_CANSA</name>
<protein>
    <recommendedName>
        <fullName evidence="5">GAG-pre-integrase domain-containing protein</fullName>
    </recommendedName>
</protein>
<dbReference type="InterPro" id="IPR054722">
    <property type="entry name" value="PolX-like_BBD"/>
</dbReference>
<organism evidence="3 4">
    <name type="scientific">Cannabis sativa</name>
    <name type="common">Hemp</name>
    <name type="synonym">Marijuana</name>
    <dbReference type="NCBI Taxonomy" id="3483"/>
    <lineage>
        <taxon>Eukaryota</taxon>
        <taxon>Viridiplantae</taxon>
        <taxon>Streptophyta</taxon>
        <taxon>Embryophyta</taxon>
        <taxon>Tracheophyta</taxon>
        <taxon>Spermatophyta</taxon>
        <taxon>Magnoliopsida</taxon>
        <taxon>eudicotyledons</taxon>
        <taxon>Gunneridae</taxon>
        <taxon>Pentapetalae</taxon>
        <taxon>rosids</taxon>
        <taxon>fabids</taxon>
        <taxon>Rosales</taxon>
        <taxon>Cannabaceae</taxon>
        <taxon>Cannabis</taxon>
    </lineage>
</organism>
<evidence type="ECO:0000259" key="2">
    <source>
        <dbReference type="Pfam" id="PF22936"/>
    </source>
</evidence>
<evidence type="ECO:0008006" key="5">
    <source>
        <dbReference type="Google" id="ProtNLM"/>
    </source>
</evidence>
<sequence length="827" mass="90860">MASSGDHSSQAGAFDPVGVPAQSSSMAQNWNPFSNSLTASLTLNDSAPPAKLINGNDNPMYLQWRRKDQLLLSWLRSSMTKGILATVACYSTSHSVWKALEQKFASQSKARLLQLKCQLTNLQKGNLSISDYVDKIKSVCDSLAIAGYPVHDFDLILHLLNGLGPEFHSVESSITSRSENLSLEEVQALLMSHESRLERHSTVLDISMKMAANLTLGSRTRGNRYFHNAGKGQQTENDGKTGNRGYGFRSVNKNRPLCQVCMRFGHTAATCHYRFDRNWVTPKAPHPQPQANIVEQTIYYDPQAFLAQTVLDFGDDEGWYVDTGATNHIAQSTDNLKSVIPYSCQETVAVANGKKLSISNIGTTTLPSKSCPLNLNSVLQIPTITKNLVSVSKLTNDNNVFLEFHKTCCFVMDKETGAVLLKGKIKDGLYLLGDDSSNPYQKALQVHLATAASQSDFTLCQNKNCTQDCTLVDSSTYTCNQQNNKESFSVYPNVYNSTVLLAQTLTDVYVWHTKLGHPAPNTLRKILTKANIACSLKDLKFCKACQLGKNHRLPFPLSQSQATQPLALVDTDLWGPSHMPSKENYRYYIVFIDDYNLKNVCFLVIHPNIKGYVCENAARRIFVARNVAFNELLFPATHNTPTVAKEISETTACPTMQFSTGVQQVFRSAAPITSATSPYASGADTARTIFGNAAPTASSNISNPIPIASPEHVVTQFDVAPGLDHQMHPSHLQQGNQGSVHLNLEATHILAALTNATHATATVQHSIPGVPISNTTVSTIPRTHSMVTRSMRGIYKPKAYMATKHRLPESLIPREPKTVKSALKDPI</sequence>
<feature type="domain" description="GAG-pre-integrase" evidence="1">
    <location>
        <begin position="493"/>
        <end position="549"/>
    </location>
</feature>
<dbReference type="AlphaFoldDB" id="A0A803PJW7"/>
<dbReference type="EMBL" id="UZAU01000492">
    <property type="status" value="NOT_ANNOTATED_CDS"/>
    <property type="molecule type" value="Genomic_DNA"/>
</dbReference>
<evidence type="ECO:0000313" key="4">
    <source>
        <dbReference type="Proteomes" id="UP000596661"/>
    </source>
</evidence>
<dbReference type="Pfam" id="PF14223">
    <property type="entry name" value="Retrotran_gag_2"/>
    <property type="match status" value="1"/>
</dbReference>